<gene>
    <name evidence="1" type="ORF">BSU04_01525</name>
</gene>
<proteinExistence type="predicted"/>
<sequence length="55" mass="6299">MFLLRRKLFSTDITFFGQFRTVPQIACPYIGTLLVLPPITAGCRMDLRLKPLISK</sequence>
<accession>A0A226XBW4</accession>
<organism evidence="1 2">
    <name type="scientific">Caballeronia sordidicola</name>
    <name type="common">Burkholderia sordidicola</name>
    <dbReference type="NCBI Taxonomy" id="196367"/>
    <lineage>
        <taxon>Bacteria</taxon>
        <taxon>Pseudomonadati</taxon>
        <taxon>Pseudomonadota</taxon>
        <taxon>Betaproteobacteria</taxon>
        <taxon>Burkholderiales</taxon>
        <taxon>Burkholderiaceae</taxon>
        <taxon>Caballeronia</taxon>
    </lineage>
</organism>
<evidence type="ECO:0000313" key="1">
    <source>
        <dbReference type="EMBL" id="OXC80447.1"/>
    </source>
</evidence>
<protein>
    <submittedName>
        <fullName evidence="1">Uncharacterized protein</fullName>
    </submittedName>
</protein>
<dbReference type="AlphaFoldDB" id="A0A226XBW4"/>
<evidence type="ECO:0000313" key="2">
    <source>
        <dbReference type="Proteomes" id="UP000214720"/>
    </source>
</evidence>
<name>A0A226XBW4_CABSO</name>
<dbReference type="EMBL" id="MTHB01000014">
    <property type="protein sequence ID" value="OXC80447.1"/>
    <property type="molecule type" value="Genomic_DNA"/>
</dbReference>
<dbReference type="Proteomes" id="UP000214720">
    <property type="component" value="Unassembled WGS sequence"/>
</dbReference>
<reference evidence="2" key="1">
    <citation type="submission" date="2017-01" db="EMBL/GenBank/DDBJ databases">
        <title>Genome Analysis of Deinococcus marmoris KOPRI26562.</title>
        <authorList>
            <person name="Kim J.H."/>
            <person name="Oh H.-M."/>
        </authorList>
    </citation>
    <scope>NUCLEOTIDE SEQUENCE [LARGE SCALE GENOMIC DNA]</scope>
    <source>
        <strain evidence="2">PAMC 26633</strain>
    </source>
</reference>
<comment type="caution">
    <text evidence="1">The sequence shown here is derived from an EMBL/GenBank/DDBJ whole genome shotgun (WGS) entry which is preliminary data.</text>
</comment>